<organism evidence="1 2">
    <name type="scientific">Massilia litorea</name>
    <dbReference type="NCBI Taxonomy" id="2769491"/>
    <lineage>
        <taxon>Bacteria</taxon>
        <taxon>Pseudomonadati</taxon>
        <taxon>Pseudomonadota</taxon>
        <taxon>Betaproteobacteria</taxon>
        <taxon>Burkholderiales</taxon>
        <taxon>Oxalobacteraceae</taxon>
        <taxon>Telluria group</taxon>
        <taxon>Massilia</taxon>
    </lineage>
</organism>
<name>A0A7L9UDN4_9BURK</name>
<geneLocation type="plasmid" evidence="1 2">
    <name>unnamed1</name>
</geneLocation>
<dbReference type="AlphaFoldDB" id="A0A7L9UDN4"/>
<evidence type="ECO:0000313" key="1">
    <source>
        <dbReference type="EMBL" id="QOL52256.1"/>
    </source>
</evidence>
<protein>
    <submittedName>
        <fullName evidence="1">Uncharacterized protein</fullName>
    </submittedName>
</protein>
<dbReference type="RefSeq" id="WP_193689222.1">
    <property type="nucleotide sequence ID" value="NZ_CP062942.1"/>
</dbReference>
<evidence type="ECO:0000313" key="2">
    <source>
        <dbReference type="Proteomes" id="UP000593875"/>
    </source>
</evidence>
<proteinExistence type="predicted"/>
<dbReference type="KEGG" id="mlir:LPB04_23340"/>
<reference evidence="1 2" key="1">
    <citation type="submission" date="2020-10" db="EMBL/GenBank/DDBJ databases">
        <title>Genome sequencing of Massilia sp. LPB0304.</title>
        <authorList>
            <person name="Kim J."/>
        </authorList>
    </citation>
    <scope>NUCLEOTIDE SEQUENCE [LARGE SCALE GENOMIC DNA]</scope>
    <source>
        <strain evidence="1 2">LPB0304</strain>
        <plasmid evidence="1 2">unnamed1</plasmid>
    </source>
</reference>
<dbReference type="Proteomes" id="UP000593875">
    <property type="component" value="Plasmid unnamed1"/>
</dbReference>
<keyword evidence="2" id="KW-1185">Reference proteome</keyword>
<gene>
    <name evidence="1" type="ORF">LPB04_23340</name>
</gene>
<dbReference type="EMBL" id="CP062942">
    <property type="protein sequence ID" value="QOL52256.1"/>
    <property type="molecule type" value="Genomic_DNA"/>
</dbReference>
<keyword evidence="1" id="KW-0614">Plasmid</keyword>
<sequence length="72" mass="8255">MSWKQRKNRERRTDLRTSMLIDAAINAVLTNHLIPVAEELIDQGIDPNLILRVLTRQPSEGAMANYTNRTSH</sequence>
<accession>A0A7L9UDN4</accession>